<accession>A0A1G7EWS7</accession>
<dbReference type="OrthoDB" id="1273457at2"/>
<dbReference type="EMBL" id="FNAS01000018">
    <property type="protein sequence ID" value="SDE68123.1"/>
    <property type="molecule type" value="Genomic_DNA"/>
</dbReference>
<organism evidence="1 2">
    <name type="scientific">Riemerella columbipharyngis</name>
    <dbReference type="NCBI Taxonomy" id="1071918"/>
    <lineage>
        <taxon>Bacteria</taxon>
        <taxon>Pseudomonadati</taxon>
        <taxon>Bacteroidota</taxon>
        <taxon>Flavobacteriia</taxon>
        <taxon>Flavobacteriales</taxon>
        <taxon>Weeksellaceae</taxon>
        <taxon>Riemerella</taxon>
    </lineage>
</organism>
<dbReference type="RefSeq" id="WP_092737591.1">
    <property type="nucleotide sequence ID" value="NZ_FNAS01000018.1"/>
</dbReference>
<sequence length="192" mass="21203">MNTDIFIEDLPYCPQNKAVGGISTRVWYAPANYFSKIALPAASGFSSSRVIERKGISLYGHKSLSYIDLFINQNSLTEKTSGSIKRWKLSTELKASILELNARNTGFISKVKNEALILLIPDANGRLWVMGNKKNAAYLSNYEGNTGEQYEDDSILNLTFTANTALYLYNADVSDIRAVGGFSGGYNTGFRI</sequence>
<keyword evidence="2" id="KW-1185">Reference proteome</keyword>
<gene>
    <name evidence="1" type="ORF">SAMN05421544_1183</name>
</gene>
<evidence type="ECO:0000313" key="1">
    <source>
        <dbReference type="EMBL" id="SDE68123.1"/>
    </source>
</evidence>
<reference evidence="1 2" key="1">
    <citation type="submission" date="2016-10" db="EMBL/GenBank/DDBJ databases">
        <authorList>
            <person name="de Groot N.N."/>
        </authorList>
    </citation>
    <scope>NUCLEOTIDE SEQUENCE [LARGE SCALE GENOMIC DNA]</scope>
    <source>
        <strain evidence="1 2">DSM 24015</strain>
    </source>
</reference>
<proteinExistence type="predicted"/>
<dbReference type="AlphaFoldDB" id="A0A1G7EWS7"/>
<evidence type="ECO:0000313" key="2">
    <source>
        <dbReference type="Proteomes" id="UP000198517"/>
    </source>
</evidence>
<dbReference type="STRING" id="1071918.SAMN05421544_1183"/>
<dbReference type="Proteomes" id="UP000198517">
    <property type="component" value="Unassembled WGS sequence"/>
</dbReference>
<name>A0A1G7EWS7_9FLAO</name>
<protein>
    <submittedName>
        <fullName evidence="1">Uncharacterized protein</fullName>
    </submittedName>
</protein>